<keyword evidence="3" id="KW-1185">Reference proteome</keyword>
<evidence type="ECO:0000259" key="1">
    <source>
        <dbReference type="Pfam" id="PF02538"/>
    </source>
</evidence>
<dbReference type="AlphaFoldDB" id="A0A840PCQ9"/>
<gene>
    <name evidence="2" type="ORF">HNP84_006520</name>
</gene>
<dbReference type="Proteomes" id="UP000578449">
    <property type="component" value="Unassembled WGS sequence"/>
</dbReference>
<evidence type="ECO:0000313" key="2">
    <source>
        <dbReference type="EMBL" id="MBB5136769.1"/>
    </source>
</evidence>
<name>A0A840PCQ9_9ACTN</name>
<evidence type="ECO:0000313" key="3">
    <source>
        <dbReference type="Proteomes" id="UP000578449"/>
    </source>
</evidence>
<comment type="caution">
    <text evidence="2">The sequence shown here is derived from an EMBL/GenBank/DDBJ whole genome shotgun (WGS) entry which is preliminary data.</text>
</comment>
<dbReference type="InterPro" id="IPR003692">
    <property type="entry name" value="Hydantoinase_B"/>
</dbReference>
<dbReference type="Pfam" id="PF02538">
    <property type="entry name" value="Hydantoinase_B"/>
    <property type="match status" value="1"/>
</dbReference>
<dbReference type="EMBL" id="JACHGN010000015">
    <property type="protein sequence ID" value="MBB5136769.1"/>
    <property type="molecule type" value="Genomic_DNA"/>
</dbReference>
<dbReference type="RefSeq" id="WP_221336993.1">
    <property type="nucleotide sequence ID" value="NZ_BAABIX010000008.1"/>
</dbReference>
<protein>
    <submittedName>
        <fullName evidence="2">N-methylhydantoinase B/oxoprolinase/acetone carboxylase alpha subunit</fullName>
    </submittedName>
</protein>
<sequence length="103" mass="11247">MTTLRELSEAEFAARYGCDRFTATVLGNRFDYLVEHMSVRLLTGAFSPVLRDVYDLAATLSGPPSLGYAVPAVGNGIVLMAGTTIDAVRNTVEESRRRPARPR</sequence>
<feature type="domain" description="Hydantoinase B/oxoprolinase" evidence="1">
    <location>
        <begin position="19"/>
        <end position="95"/>
    </location>
</feature>
<dbReference type="GO" id="GO:0003824">
    <property type="term" value="F:catalytic activity"/>
    <property type="evidence" value="ECO:0007669"/>
    <property type="project" value="InterPro"/>
</dbReference>
<reference evidence="2 3" key="1">
    <citation type="submission" date="2020-08" db="EMBL/GenBank/DDBJ databases">
        <title>Genomic Encyclopedia of Type Strains, Phase IV (KMG-IV): sequencing the most valuable type-strain genomes for metagenomic binning, comparative biology and taxonomic classification.</title>
        <authorList>
            <person name="Goeker M."/>
        </authorList>
    </citation>
    <scope>NUCLEOTIDE SEQUENCE [LARGE SCALE GENOMIC DNA]</scope>
    <source>
        <strain evidence="2 3">DSM 45615</strain>
    </source>
</reference>
<organism evidence="2 3">
    <name type="scientific">Thermocatellispora tengchongensis</name>
    <dbReference type="NCBI Taxonomy" id="1073253"/>
    <lineage>
        <taxon>Bacteria</taxon>
        <taxon>Bacillati</taxon>
        <taxon>Actinomycetota</taxon>
        <taxon>Actinomycetes</taxon>
        <taxon>Streptosporangiales</taxon>
        <taxon>Streptosporangiaceae</taxon>
        <taxon>Thermocatellispora</taxon>
    </lineage>
</organism>
<proteinExistence type="predicted"/>
<accession>A0A840PCQ9</accession>